<protein>
    <submittedName>
        <fullName evidence="2">Outer membrane beta-barrel protein</fullName>
    </submittedName>
</protein>
<dbReference type="EMBL" id="JAGGJA010000001">
    <property type="protein sequence ID" value="MCW9705421.1"/>
    <property type="molecule type" value="Genomic_DNA"/>
</dbReference>
<dbReference type="Proteomes" id="UP001207918">
    <property type="component" value="Unassembled WGS sequence"/>
</dbReference>
<dbReference type="SUPFAM" id="SSF56935">
    <property type="entry name" value="Porins"/>
    <property type="match status" value="2"/>
</dbReference>
<feature type="region of interest" description="Disordered" evidence="1">
    <location>
        <begin position="754"/>
        <end position="774"/>
    </location>
</feature>
<sequence>MHTTTHYYKRAGIITRAAACVCIGVWLMLWPSGASGQASGSLAPSDTTLTASQGGRWFVNLPGGGRIWATEDPSMGDPVLNVSGTSVAALQGQQLTEPITFRGYANYAPFIQRAELLIYRGRDETLNNPLVTLPVEPGLSMEIPWEGQLPDGHGLQQGGSLLYVMRVYGPGGQMDETYPRSIELLSPQQMQQRRTGNQMNSQTGSGNQRAYDGSETSSEGNASGQAAATESVFGRSNLRIQNIPIVGSAIRVQGQNIPIAVNQVTINGRSIPVDRDQRFVAEYLLPAGSHQFEIQLTGSGEPIKRTLQVQASRSHFFMVGIADVTASKNGLHGNLEPIEGSENFQEDLLVEGRMAFYLKAKVKGKYLITAQADTREEELQHMFDGFFGKNPQDLFRRIDPDRYYPVYGDDGSTHRDINSQGKFYVRVNWDKSEALWGNYSTRFTGTETARYQRGLYGGALRYNSPATTQWGQSKLQLAGFGSDAQTVYGHNEFVATGASVYYLRHTDVLAGSEQITVELRDVTTGQTTRQLTLQPDVDYEIDYLQGRLILKRPVAQMVQEQGQELIRDTPQADLQNVLLIDYEYIPSGLAADNITAGARGKAWLGEHVGVGGTYVNEGRGSADAYQLAGGDLTLRAGRGTYLKMEAAQSDKTQAPVFFSDNGGLTFTETIPEGVAGSRSGQAYRVEGQASLGTVFGGDSSGYWDRNPWTISSWWSKRDGGFSVTRRDFGYDIREWGAEVDGQVSEGLQLRGQVSHQQVTAPTGGAPTSTPLPGTAARERSQAQLIGDYRINDHHTVTGEVRQVRESLGGPEGEALLAAVGYEARLAAGLELYGIGQTDLWSGDDYRDNDRLTGGARYLWRDRTSLGGEYSRGGRGESFSVNASHQITQNYDVYGRYGWSPDYRGNALFGPTQQDGFSVGQRWRATDRLNVFHESQQIQSGSDTGLGHSLGLDFMPAEHWQLGLRLGGARLQAQSGRVDRRSVTATVGARDGQTNWSSKFEYRGDLGAEERTQLVTTQRIRHKINESWRLATRLNYADTDDKATAVADARFLESNFGVSLRPWNSTRWGLLGKVTYLYDRQSVGQLGSDAQALTGSNFDQRSLVGALEAIYRPHQRVELTAKGALRVGEIRNRSAGPFDQWFTSTTRFAALQLRYQVWGRWDALAEGRWRENLESDDARRGVLVGVDRRITDFLHIGAGYNFTDFSDRLTDLDYDDRGWFINIVGIY</sequence>
<comment type="caution">
    <text evidence="2">The sequence shown here is derived from an EMBL/GenBank/DDBJ whole genome shotgun (WGS) entry which is preliminary data.</text>
</comment>
<dbReference type="RefSeq" id="WP_265764084.1">
    <property type="nucleotide sequence ID" value="NZ_JAGGJA010000001.1"/>
</dbReference>
<proteinExistence type="predicted"/>
<reference evidence="2 3" key="1">
    <citation type="submission" date="2021-03" db="EMBL/GenBank/DDBJ databases">
        <title>Aliifodinibius sp. nov., a new bacterium isolated from saline soil.</title>
        <authorList>
            <person name="Galisteo C."/>
            <person name="De La Haba R."/>
            <person name="Sanchez-Porro C."/>
            <person name="Ventosa A."/>
        </authorList>
    </citation>
    <scope>NUCLEOTIDE SEQUENCE [LARGE SCALE GENOMIC DNA]</scope>
    <source>
        <strain evidence="2 3">1BSP15-2V2</strain>
    </source>
</reference>
<keyword evidence="3" id="KW-1185">Reference proteome</keyword>
<accession>A0ABT3PHM1</accession>
<organism evidence="2 3">
    <name type="scientific">Fodinibius salsisoli</name>
    <dbReference type="NCBI Taxonomy" id="2820877"/>
    <lineage>
        <taxon>Bacteria</taxon>
        <taxon>Pseudomonadati</taxon>
        <taxon>Balneolota</taxon>
        <taxon>Balneolia</taxon>
        <taxon>Balneolales</taxon>
        <taxon>Balneolaceae</taxon>
        <taxon>Fodinibius</taxon>
    </lineage>
</organism>
<feature type="compositionally biased region" description="Low complexity" evidence="1">
    <location>
        <begin position="759"/>
        <end position="774"/>
    </location>
</feature>
<evidence type="ECO:0000313" key="3">
    <source>
        <dbReference type="Proteomes" id="UP001207918"/>
    </source>
</evidence>
<evidence type="ECO:0000313" key="2">
    <source>
        <dbReference type="EMBL" id="MCW9705421.1"/>
    </source>
</evidence>
<evidence type="ECO:0000256" key="1">
    <source>
        <dbReference type="SAM" id="MobiDB-lite"/>
    </source>
</evidence>
<name>A0ABT3PHM1_9BACT</name>
<gene>
    <name evidence="2" type="ORF">J6I44_01080</name>
</gene>
<feature type="region of interest" description="Disordered" evidence="1">
    <location>
        <begin position="188"/>
        <end position="228"/>
    </location>
</feature>